<feature type="domain" description="Helicase ATP-binding" evidence="11">
    <location>
        <begin position="356"/>
        <end position="506"/>
    </location>
</feature>
<dbReference type="SUPFAM" id="SSF52540">
    <property type="entry name" value="P-loop containing nucleoside triphosphate hydrolases"/>
    <property type="match status" value="1"/>
</dbReference>
<dbReference type="GO" id="GO:0003677">
    <property type="term" value="F:DNA binding"/>
    <property type="evidence" value="ECO:0007669"/>
    <property type="project" value="InterPro"/>
</dbReference>
<dbReference type="EMBL" id="JACIFV010000006">
    <property type="protein sequence ID" value="MBB4192208.1"/>
    <property type="molecule type" value="Genomic_DNA"/>
</dbReference>
<dbReference type="PROSITE" id="PS50035">
    <property type="entry name" value="PLD"/>
    <property type="match status" value="1"/>
</dbReference>
<dbReference type="InterPro" id="IPR021835">
    <property type="entry name" value="DUF3427"/>
</dbReference>
<evidence type="ECO:0000256" key="5">
    <source>
        <dbReference type="ARBA" id="ARBA00029594"/>
    </source>
</evidence>
<dbReference type="InterPro" id="IPR014001">
    <property type="entry name" value="Helicase_ATP-bd"/>
</dbReference>
<dbReference type="Pfam" id="PF13091">
    <property type="entry name" value="PLDc_2"/>
    <property type="match status" value="1"/>
</dbReference>
<dbReference type="InterPro" id="IPR001310">
    <property type="entry name" value="Histidine_triad_HIT"/>
</dbReference>
<proteinExistence type="predicted"/>
<dbReference type="GO" id="GO:0006793">
    <property type="term" value="P:phosphorus metabolic process"/>
    <property type="evidence" value="ECO:0007669"/>
    <property type="project" value="UniProtKB-ARBA"/>
</dbReference>
<dbReference type="InterPro" id="IPR011146">
    <property type="entry name" value="HIT-like"/>
</dbReference>
<dbReference type="RefSeq" id="WP_184456000.1">
    <property type="nucleotide sequence ID" value="NZ_JACIFV010000006.1"/>
</dbReference>
<feature type="domain" description="Helicase C-terminal" evidence="12">
    <location>
        <begin position="561"/>
        <end position="712"/>
    </location>
</feature>
<dbReference type="SUPFAM" id="SSF56024">
    <property type="entry name" value="Phospholipase D/nuclease"/>
    <property type="match status" value="1"/>
</dbReference>
<evidence type="ECO:0000256" key="4">
    <source>
        <dbReference type="ARBA" id="ARBA00022525"/>
    </source>
</evidence>
<feature type="domain" description="HIT" evidence="10">
    <location>
        <begin position="21"/>
        <end position="127"/>
    </location>
</feature>
<dbReference type="SMART" id="SM00490">
    <property type="entry name" value="HELICc"/>
    <property type="match status" value="1"/>
</dbReference>
<dbReference type="InterPro" id="IPR050742">
    <property type="entry name" value="Helicase_Restrict-Modif_Enz"/>
</dbReference>
<evidence type="ECO:0000256" key="2">
    <source>
        <dbReference type="ARBA" id="ARBA00004613"/>
    </source>
</evidence>
<dbReference type="PROSITE" id="PS51194">
    <property type="entry name" value="HELICASE_CTER"/>
    <property type="match status" value="1"/>
</dbReference>
<organism evidence="13 14">
    <name type="scientific">Rhizobium aethiopicum</name>
    <dbReference type="NCBI Taxonomy" id="1138170"/>
    <lineage>
        <taxon>Bacteria</taxon>
        <taxon>Pseudomonadati</taxon>
        <taxon>Pseudomonadota</taxon>
        <taxon>Alphaproteobacteria</taxon>
        <taxon>Hyphomicrobiales</taxon>
        <taxon>Rhizobiaceae</taxon>
        <taxon>Rhizobium/Agrobacterium group</taxon>
        <taxon>Rhizobium</taxon>
    </lineage>
</organism>
<dbReference type="PANTHER" id="PTHR47396">
    <property type="entry name" value="TYPE I RESTRICTION ENZYME ECOKI R PROTEIN"/>
    <property type="match status" value="1"/>
</dbReference>
<feature type="active site" description="Tele-AMP-histidine intermediate" evidence="6">
    <location>
        <position position="114"/>
    </location>
</feature>
<dbReference type="InterPro" id="IPR036265">
    <property type="entry name" value="HIT-like_sf"/>
</dbReference>
<evidence type="ECO:0000256" key="3">
    <source>
        <dbReference type="ARBA" id="ARBA00018392"/>
    </source>
</evidence>
<keyword evidence="13" id="KW-0547">Nucleotide-binding</keyword>
<dbReference type="Pfam" id="PF04851">
    <property type="entry name" value="ResIII"/>
    <property type="match status" value="1"/>
</dbReference>
<dbReference type="GO" id="GO:0005829">
    <property type="term" value="C:cytosol"/>
    <property type="evidence" value="ECO:0007669"/>
    <property type="project" value="TreeGrafter"/>
</dbReference>
<dbReference type="PANTHER" id="PTHR47396:SF1">
    <property type="entry name" value="ATP-DEPENDENT HELICASE IRC3-RELATED"/>
    <property type="match status" value="1"/>
</dbReference>
<name>A0A7W6MHG4_9HYPH</name>
<evidence type="ECO:0000256" key="1">
    <source>
        <dbReference type="ARBA" id="ARBA00003145"/>
    </source>
</evidence>
<gene>
    <name evidence="13" type="ORF">GGD53_002365</name>
</gene>
<dbReference type="CDD" id="cd18032">
    <property type="entry name" value="DEXHc_RE_I_III_res"/>
    <property type="match status" value="1"/>
</dbReference>
<dbReference type="CDD" id="cd18799">
    <property type="entry name" value="SF2_C_EcoAI-like"/>
    <property type="match status" value="1"/>
</dbReference>
<dbReference type="PROSITE" id="PS51084">
    <property type="entry name" value="HIT_2"/>
    <property type="match status" value="1"/>
</dbReference>
<dbReference type="AlphaFoldDB" id="A0A7W6MHG4"/>
<evidence type="ECO:0000256" key="6">
    <source>
        <dbReference type="PIRSR" id="PIRSR601310-1"/>
    </source>
</evidence>
<evidence type="ECO:0000256" key="7">
    <source>
        <dbReference type="PIRSR" id="PIRSR601310-3"/>
    </source>
</evidence>
<dbReference type="PROSITE" id="PS51192">
    <property type="entry name" value="HELICASE_ATP_BIND_1"/>
    <property type="match status" value="1"/>
</dbReference>
<comment type="function">
    <text evidence="1">Could be a virulence factor.</text>
</comment>
<dbReference type="SUPFAM" id="SSF54197">
    <property type="entry name" value="HIT-like"/>
    <property type="match status" value="1"/>
</dbReference>
<feature type="short sequence motif" description="Histidine triad motif" evidence="7 8">
    <location>
        <begin position="112"/>
        <end position="116"/>
    </location>
</feature>
<feature type="domain" description="PLD phosphodiesterase" evidence="9">
    <location>
        <begin position="241"/>
        <end position="271"/>
    </location>
</feature>
<evidence type="ECO:0000259" key="10">
    <source>
        <dbReference type="PROSITE" id="PS51084"/>
    </source>
</evidence>
<keyword evidence="4" id="KW-0964">Secreted</keyword>
<comment type="subcellular location">
    <subcellularLocation>
        <location evidence="2">Secreted</location>
    </subcellularLocation>
</comment>
<evidence type="ECO:0000313" key="14">
    <source>
        <dbReference type="Proteomes" id="UP000524492"/>
    </source>
</evidence>
<protein>
    <recommendedName>
        <fullName evidence="3">Phospholipase D</fullName>
    </recommendedName>
    <alternativeName>
        <fullName evidence="5">Choline phosphatase</fullName>
    </alternativeName>
</protein>
<keyword evidence="13" id="KW-0347">Helicase</keyword>
<evidence type="ECO:0000259" key="9">
    <source>
        <dbReference type="PROSITE" id="PS50035"/>
    </source>
</evidence>
<keyword evidence="13" id="KW-0378">Hydrolase</keyword>
<dbReference type="Pfam" id="PF01230">
    <property type="entry name" value="HIT"/>
    <property type="match status" value="1"/>
</dbReference>
<dbReference type="Proteomes" id="UP000524492">
    <property type="component" value="Unassembled WGS sequence"/>
</dbReference>
<dbReference type="Pfam" id="PF00271">
    <property type="entry name" value="Helicase_C"/>
    <property type="match status" value="1"/>
</dbReference>
<dbReference type="Pfam" id="PF11907">
    <property type="entry name" value="DUF3427"/>
    <property type="match status" value="1"/>
</dbReference>
<dbReference type="GO" id="GO:0016787">
    <property type="term" value="F:hydrolase activity"/>
    <property type="evidence" value="ECO:0007669"/>
    <property type="project" value="UniProtKB-KW"/>
</dbReference>
<dbReference type="GO" id="GO:0005576">
    <property type="term" value="C:extracellular region"/>
    <property type="evidence" value="ECO:0007669"/>
    <property type="project" value="UniProtKB-SubCell"/>
</dbReference>
<dbReference type="InterPro" id="IPR006935">
    <property type="entry name" value="Helicase/UvrB_N"/>
</dbReference>
<evidence type="ECO:0000259" key="12">
    <source>
        <dbReference type="PROSITE" id="PS51194"/>
    </source>
</evidence>
<dbReference type="InterPro" id="IPR027417">
    <property type="entry name" value="P-loop_NTPase"/>
</dbReference>
<dbReference type="PROSITE" id="PS00892">
    <property type="entry name" value="HIT_1"/>
    <property type="match status" value="1"/>
</dbReference>
<sequence length="1191" mass="134092">MEKHQPSWWCVGQAAHNLPMIQCPFCTAELSRIAFMDDQVVALWDSFPVSPGHLLIVPRRHAATWDDLSADEKQAIWRNIDRAKSDIERKHKPDGYNVGFNLAEAAGQTVFHFHLHVIPRYLGDIDDPRGGVRHVIPNKANYLAQEVSGTEEVKRLVTGGSDHLLPHLIMHMDQANACDIAVAFLLDSGARLIVEHLKDFLARGGRARILVGDYMDVTEPIALRRLADLGGDLMLRVFEATAQGFHLKTYIFRSDKEGVAFVGSSNLSEAALTTSIEWNYKVISSHDRTAFPEISKGFDDLFNSYSAVSVTPEWIDRYENRRSPLGFKEAGMAYEPPLPPPEPHAIQRQALAALEQTRQDGYTAGLVVLATGLGKSWLAAFDGDRFEYRRILFVAHREEILNQAIETFRRVRPTARIGRLSGDHKDTDSDLLFASVQTLGKPNQIRQFRPNTFDYIVIDEFHHAAAGTYRRIIDYFEPKFLLGLTATPERGDGADLLGLCQENLVFQAGIHLGIEGGHLCPFHYFGVPDTVDYRNIPWRSAQFDLTELTAAVATEARARNALEQYRLRGGTKCIGFCCSQTHADFMADFFNRHGVSAVAVHAGINSAPRATSLQRLEAGELEVVFSVDMFNEGVDVPSIDSVLMLRPTESTIIWLQQLGRGLRKSANKNRLVVIDYIGNHRIFLTKLRAIASIANVDASSGGHVREFLERLQGDQIALPTGCEVTYDLEAIEILRMLVKPASTENALEDFYRDFLERHGVRPTASEVFHSGNNPRSSSERSWLGFVERMRGLSDLERSIWLNHRDFFLEMEKTELTRSYKLMTLLALFDEETVRDSCAVDEIVERVAQLASRVHKLQQDFSVDLADRKALKSLLLKFPIDVLTKLRDSEGAPFFTLTENQFGLVKATGDRETFSQILREILDWRLAQYLTRSGVSNELADAVCRVARNTSGQPILFLPTPSGAAQLPEGPLGVFVDDQPMEATVAKIAINVVRRAGDPSNRLPTILRGWFGDDAGLPGKGDRVRFRFQSDVWRMEPMGIQSQAQAGLRLWERYSRETIPPAFGLTFDQATWNAGFVPKPPHIFLLVTLEKEGMIDTHRYADHFTSATEFSWQSQNRTKQHSKHGEMIRDHQALGFHIHLLVRKTKKIGPKPAPFIYCGEVDFDTWTGDMPITVTWRLRQAVPTMLLSQLKR</sequence>
<dbReference type="Gene3D" id="3.40.50.300">
    <property type="entry name" value="P-loop containing nucleotide triphosphate hydrolases"/>
    <property type="match status" value="2"/>
</dbReference>
<dbReference type="Gene3D" id="3.30.428.10">
    <property type="entry name" value="HIT-like"/>
    <property type="match status" value="1"/>
</dbReference>
<accession>A0A7W6MHG4</accession>
<dbReference type="InterPro" id="IPR019808">
    <property type="entry name" value="Histidine_triad_CS"/>
</dbReference>
<dbReference type="PRINTS" id="PR00332">
    <property type="entry name" value="HISTRIAD"/>
</dbReference>
<evidence type="ECO:0000259" key="11">
    <source>
        <dbReference type="PROSITE" id="PS51192"/>
    </source>
</evidence>
<dbReference type="SMART" id="SM00487">
    <property type="entry name" value="DEXDc"/>
    <property type="match status" value="1"/>
</dbReference>
<dbReference type="GO" id="GO:0005524">
    <property type="term" value="F:ATP binding"/>
    <property type="evidence" value="ECO:0007669"/>
    <property type="project" value="InterPro"/>
</dbReference>
<dbReference type="Gene3D" id="3.30.870.10">
    <property type="entry name" value="Endonuclease Chain A"/>
    <property type="match status" value="1"/>
</dbReference>
<reference evidence="13 14" key="1">
    <citation type="submission" date="2020-08" db="EMBL/GenBank/DDBJ databases">
        <title>Genomic Encyclopedia of Type Strains, Phase IV (KMG-V): Genome sequencing to study the core and pangenomes of soil and plant-associated prokaryotes.</title>
        <authorList>
            <person name="Whitman W."/>
        </authorList>
    </citation>
    <scope>NUCLEOTIDE SEQUENCE [LARGE SCALE GENOMIC DNA]</scope>
    <source>
        <strain evidence="13 14">SEMIA 4074</strain>
    </source>
</reference>
<keyword evidence="13" id="KW-0067">ATP-binding</keyword>
<dbReference type="InterPro" id="IPR001650">
    <property type="entry name" value="Helicase_C-like"/>
</dbReference>
<dbReference type="GO" id="GO:0004386">
    <property type="term" value="F:helicase activity"/>
    <property type="evidence" value="ECO:0007669"/>
    <property type="project" value="UniProtKB-KW"/>
</dbReference>
<keyword evidence="14" id="KW-1185">Reference proteome</keyword>
<evidence type="ECO:0000313" key="13">
    <source>
        <dbReference type="EMBL" id="MBB4192208.1"/>
    </source>
</evidence>
<evidence type="ECO:0000256" key="8">
    <source>
        <dbReference type="PROSITE-ProRule" id="PRU00464"/>
    </source>
</evidence>
<dbReference type="InterPro" id="IPR025202">
    <property type="entry name" value="PLD-like_dom"/>
</dbReference>
<comment type="caution">
    <text evidence="13">The sequence shown here is derived from an EMBL/GenBank/DDBJ whole genome shotgun (WGS) entry which is preliminary data.</text>
</comment>
<dbReference type="InterPro" id="IPR001736">
    <property type="entry name" value="PLipase_D/transphosphatidylase"/>
</dbReference>